<evidence type="ECO:0008006" key="4">
    <source>
        <dbReference type="Google" id="ProtNLM"/>
    </source>
</evidence>
<dbReference type="AlphaFoldDB" id="E1Y8A0"/>
<evidence type="ECO:0000259" key="2">
    <source>
        <dbReference type="Pfam" id="PF13304"/>
    </source>
</evidence>
<dbReference type="InterPro" id="IPR003959">
    <property type="entry name" value="ATPase_AAA_core"/>
</dbReference>
<dbReference type="InterPro" id="IPR051396">
    <property type="entry name" value="Bact_Antivir_Def_Nuclease"/>
</dbReference>
<dbReference type="GO" id="GO:0016887">
    <property type="term" value="F:ATP hydrolysis activity"/>
    <property type="evidence" value="ECO:0007669"/>
    <property type="project" value="InterPro"/>
</dbReference>
<accession>E1Y8A0</accession>
<sequence>MINSITIKNFTAFKELSVKFTEGINVFIGANSTGKSHLLKLMYALCAANKPLEKELFGDPKRYITSKLKGVFKPEGKIGRLCRNDKKAIIRADLKPNRFIEFAFSNDMDEVVVTDNMEYERYSWEPVFIPPKEMLSIFEGFSSLYLKRELTIDETYFDLCQAIETPVLKAEQSLQLSNLIKKIKVICEGEFLLVKQKKFYYKPTKGEILEVELAAEGFRKLGVLQRLIETGHILPGVSGPLFWDEPESNLNPSLVKHLISILLEMAREGQQIFLATHDHVVLKWLDLLRQDNDHILFHALYKNDENEIEISSTNDYLKICPNAIDTAYAELVDKDIENTMGGLGK</sequence>
<dbReference type="GO" id="GO:0005524">
    <property type="term" value="F:ATP binding"/>
    <property type="evidence" value="ECO:0007669"/>
    <property type="project" value="InterPro"/>
</dbReference>
<reference evidence="3" key="1">
    <citation type="journal article" date="2011" name="Environ. Microbiol.">
        <title>Genomic insights into the metabolic potential of the polycyclic aromatic hydrocarbon degrading sulfate-reducing Deltaproteobacterium N47.</title>
        <authorList>
            <person name="Bergmann F."/>
            <person name="Selesi D."/>
            <person name="Weinmaier T."/>
            <person name="Tischler P."/>
            <person name="Rattei T."/>
            <person name="Meckenstock R.U."/>
        </authorList>
    </citation>
    <scope>NUCLEOTIDE SEQUENCE</scope>
</reference>
<gene>
    <name evidence="3" type="ORF">N47_A08230</name>
</gene>
<dbReference type="Pfam" id="PF13175">
    <property type="entry name" value="AAA_15"/>
    <property type="match status" value="1"/>
</dbReference>
<feature type="domain" description="ATPase AAA-type core" evidence="2">
    <location>
        <begin position="191"/>
        <end position="281"/>
    </location>
</feature>
<dbReference type="PANTHER" id="PTHR43581:SF2">
    <property type="entry name" value="EXCINUCLEASE ATPASE SUBUNIT"/>
    <property type="match status" value="1"/>
</dbReference>
<dbReference type="PANTHER" id="PTHR43581">
    <property type="entry name" value="ATP/GTP PHOSPHATASE"/>
    <property type="match status" value="1"/>
</dbReference>
<proteinExistence type="predicted"/>
<feature type="domain" description="Endonuclease GajA/Old nuclease/RecF-like AAA" evidence="1">
    <location>
        <begin position="1"/>
        <end position="115"/>
    </location>
</feature>
<dbReference type="InterPro" id="IPR041685">
    <property type="entry name" value="AAA_GajA/Old/RecF-like"/>
</dbReference>
<dbReference type="Gene3D" id="3.40.50.300">
    <property type="entry name" value="P-loop containing nucleotide triphosphate hydrolases"/>
    <property type="match status" value="1"/>
</dbReference>
<evidence type="ECO:0000259" key="1">
    <source>
        <dbReference type="Pfam" id="PF13175"/>
    </source>
</evidence>
<evidence type="ECO:0000313" key="3">
    <source>
        <dbReference type="EMBL" id="CBX26794.1"/>
    </source>
</evidence>
<dbReference type="SUPFAM" id="SSF52540">
    <property type="entry name" value="P-loop containing nucleoside triphosphate hydrolases"/>
    <property type="match status" value="1"/>
</dbReference>
<protein>
    <recommendedName>
        <fullName evidence="4">ATPase AAA-type core domain-containing protein</fullName>
    </recommendedName>
</protein>
<dbReference type="EMBL" id="FR695864">
    <property type="protein sequence ID" value="CBX26794.1"/>
    <property type="molecule type" value="Genomic_DNA"/>
</dbReference>
<dbReference type="InterPro" id="IPR027417">
    <property type="entry name" value="P-loop_NTPase"/>
</dbReference>
<name>E1Y8A0_9BACT</name>
<organism evidence="3">
    <name type="scientific">uncultured Desulfobacterium sp</name>
    <dbReference type="NCBI Taxonomy" id="201089"/>
    <lineage>
        <taxon>Bacteria</taxon>
        <taxon>Pseudomonadati</taxon>
        <taxon>Thermodesulfobacteriota</taxon>
        <taxon>Desulfobacteria</taxon>
        <taxon>Desulfobacterales</taxon>
        <taxon>Desulfobacteriaceae</taxon>
        <taxon>Desulfobacterium</taxon>
        <taxon>environmental samples</taxon>
    </lineage>
</organism>
<dbReference type="Pfam" id="PF13304">
    <property type="entry name" value="AAA_21"/>
    <property type="match status" value="1"/>
</dbReference>